<gene>
    <name evidence="2" type="primary">Ehbp1</name>
</gene>
<evidence type="ECO:0000313" key="1">
    <source>
        <dbReference type="Proteomes" id="UP001732720"/>
    </source>
</evidence>
<keyword evidence="1" id="KW-1185">Reference proteome</keyword>
<organism evidence="1 2">
    <name type="scientific">Castor canadensis</name>
    <name type="common">American beaver</name>
    <dbReference type="NCBI Taxonomy" id="51338"/>
    <lineage>
        <taxon>Eukaryota</taxon>
        <taxon>Metazoa</taxon>
        <taxon>Chordata</taxon>
        <taxon>Craniata</taxon>
        <taxon>Vertebrata</taxon>
        <taxon>Euteleostomi</taxon>
        <taxon>Mammalia</taxon>
        <taxon>Eutheria</taxon>
        <taxon>Euarchontoglires</taxon>
        <taxon>Glires</taxon>
        <taxon>Rodentia</taxon>
        <taxon>Castorimorpha</taxon>
        <taxon>Castoridae</taxon>
        <taxon>Castor</taxon>
    </lineage>
</organism>
<dbReference type="RefSeq" id="XP_073905937.1">
    <property type="nucleotide sequence ID" value="XM_074049836.1"/>
</dbReference>
<protein>
    <submittedName>
        <fullName evidence="2">EH domain-binding protein 1 isoform X9</fullName>
    </submittedName>
</protein>
<reference evidence="2" key="1">
    <citation type="submission" date="2025-08" db="UniProtKB">
        <authorList>
            <consortium name="RefSeq"/>
        </authorList>
    </citation>
    <scope>IDENTIFICATION</scope>
</reference>
<accession>A0AC58KLZ1</accession>
<dbReference type="Proteomes" id="UP001732720">
    <property type="component" value="Chromosome 12"/>
</dbReference>
<proteinExistence type="predicted"/>
<name>A0AC58KLZ1_CASCN</name>
<sequence length="928" mass="106570">MASVWKRLQRVGKHASKFQFVASYQELMVECTRKWQPDKLVVVWTRRSRRKSSKAHSWQPGIKNPYRGVVVWPVPENIEITVTLFKDPHAEEFEDKEWTFVIENESPSGRRKALATSSINMKQYASPMPTQTDVKLKFKPLSKKVVSATLQFSLSCIFLREGKATDEDMQSLASLMSMKQADIGNLDDFEEDNEDDDENRVNQEEKAAKITEIVNQLNALSSLDEDQDDCIKQANMPSAKSASSSEELINKLNFLDEAEKDLATVNSNPFDEPDLAELNPFGDPDSEEPITETVSPKKPEESFYNNSYNPFKDTHTPQYLNPFDELETFVTLKDSSPQSIKRKNIRPVDMSKYLYADSSKTEEELDESNPFYEPKPSSPNNLVNMVQEVETERRVKRKAPVPPILSPKTGGVNENTAVSEGRDLSTSPKPSPIPSPVLGRKTNASQSLLVWCKEVTKNYRGVKITNFTTSWRNGLSFCAILHHFRPDLIDYKSLNPQDIKENNKKHRMLSRQEELKERARVLLEQARRDAALKAGNKQNTNTATPLCNRQLSDQQDEERRRQLRERARQLIAEARSGVKMSELPSYGEMAAEKLKERSKASGDENDNIHFHDEEIPEGFVVGGGDELTNLETDLDIPEQNSKLVDLKLKKLLEAQPQVSNSLSSAAQKAVTESSEQDIKNGTEDLRTERLQKATERFRNPVTFSKDSTVRKTQLQSFSQYVETRPEMKRQRSIKEDTNKGNEEKAAITETQRKPSEDEVLNKGFKDTSQYVVGELAALENEQKQIDTRAALVEKRLRYLMDTGRNTEEEEAMMQEWFMLVNKKNALIRRMNQLSLLEKEHDLERRYELLNRELRAMLAIEDWQKTEAQKRREQLLLDELVTLVNKRDALVRDLDAQEKQAEEEDEHLERTLEQNKGKMAKKEEKCVLQ</sequence>
<evidence type="ECO:0000313" key="2">
    <source>
        <dbReference type="RefSeq" id="XP_073905937.1"/>
    </source>
</evidence>